<accession>A0ABQ6MAY6</accession>
<protein>
    <recommendedName>
        <fullName evidence="3">CDAN1-interacting nuclease 1</fullName>
    </recommendedName>
</protein>
<evidence type="ECO:0000313" key="1">
    <source>
        <dbReference type="EMBL" id="GMI22783.1"/>
    </source>
</evidence>
<keyword evidence="2" id="KW-1185">Reference proteome</keyword>
<gene>
    <name evidence="1" type="ORF">TeGR_g7542</name>
</gene>
<dbReference type="EMBL" id="BRYB01003923">
    <property type="protein sequence ID" value="GMI22783.1"/>
    <property type="molecule type" value="Genomic_DNA"/>
</dbReference>
<evidence type="ECO:0000313" key="2">
    <source>
        <dbReference type="Proteomes" id="UP001165060"/>
    </source>
</evidence>
<proteinExistence type="predicted"/>
<dbReference type="Proteomes" id="UP001165060">
    <property type="component" value="Unassembled WGS sequence"/>
</dbReference>
<evidence type="ECO:0008006" key="3">
    <source>
        <dbReference type="Google" id="ProtNLM"/>
    </source>
</evidence>
<reference evidence="1 2" key="1">
    <citation type="journal article" date="2023" name="Commun. Biol.">
        <title>Genome analysis of Parmales, the sister group of diatoms, reveals the evolutionary specialization of diatoms from phago-mixotrophs to photoautotrophs.</title>
        <authorList>
            <person name="Ban H."/>
            <person name="Sato S."/>
            <person name="Yoshikawa S."/>
            <person name="Yamada K."/>
            <person name="Nakamura Y."/>
            <person name="Ichinomiya M."/>
            <person name="Sato N."/>
            <person name="Blanc-Mathieu R."/>
            <person name="Endo H."/>
            <person name="Kuwata A."/>
            <person name="Ogata H."/>
        </authorList>
    </citation>
    <scope>NUCLEOTIDE SEQUENCE [LARGE SCALE GENOMIC DNA]</scope>
</reference>
<organism evidence="1 2">
    <name type="scientific">Tetraparma gracilis</name>
    <dbReference type="NCBI Taxonomy" id="2962635"/>
    <lineage>
        <taxon>Eukaryota</taxon>
        <taxon>Sar</taxon>
        <taxon>Stramenopiles</taxon>
        <taxon>Ochrophyta</taxon>
        <taxon>Bolidophyceae</taxon>
        <taxon>Parmales</taxon>
        <taxon>Triparmaceae</taxon>
        <taxon>Tetraparma</taxon>
    </lineage>
</organism>
<comment type="caution">
    <text evidence="1">The sequence shown here is derived from an EMBL/GenBank/DDBJ whole genome shotgun (WGS) entry which is preliminary data.</text>
</comment>
<sequence length="282" mass="30198">MRQLKASDLAPFLAPPLPPPVPSPIQFHPAPQNASFPLPWPLAAPVPLSAELALLPHLLRSQREVGSFCFLPPGRLSPVLSACAKLSVPLFTALSLRRHVMKQRLPYLSEAALNLGSSTQKKHSADAFEDAVASFLASEGVSFLTEKQQARVNAAGLPPPQPGVKHPGTPDFLFPSPLLLAPPGSPPLALSWLEIKHFYGASSIDPDGRSAVGKIPQKAAAYKANFGNGAFLFAYGCGAEFKRRLPQGVLVLDSSHLDMTETHRRMALYCRNTGVDGPSILP</sequence>
<name>A0ABQ6MAY6_9STRA</name>